<organism evidence="2 5">
    <name type="scientific">Arthrobacter zhangbolii</name>
    <dbReference type="NCBI Taxonomy" id="2886936"/>
    <lineage>
        <taxon>Bacteria</taxon>
        <taxon>Bacillati</taxon>
        <taxon>Actinomycetota</taxon>
        <taxon>Actinomycetes</taxon>
        <taxon>Micrococcales</taxon>
        <taxon>Micrococcaceae</taxon>
        <taxon>Arthrobacter</taxon>
    </lineage>
</organism>
<protein>
    <submittedName>
        <fullName evidence="2">MOSC domain-containing protein</fullName>
    </submittedName>
</protein>
<proteinExistence type="predicted"/>
<dbReference type="InterPro" id="IPR011037">
    <property type="entry name" value="Pyrv_Knase-like_insert_dom_sf"/>
</dbReference>
<dbReference type="PANTHER" id="PTHR36930:SF1">
    <property type="entry name" value="MOSC DOMAIN-CONTAINING PROTEIN"/>
    <property type="match status" value="1"/>
</dbReference>
<dbReference type="RefSeq" id="WP_227928540.1">
    <property type="nucleotide sequence ID" value="NZ_CP094984.1"/>
</dbReference>
<dbReference type="PANTHER" id="PTHR36930">
    <property type="entry name" value="METAL-SULFUR CLUSTER BIOSYNTHESIS PROTEINS YUAD-RELATED"/>
    <property type="match status" value="1"/>
</dbReference>
<dbReference type="Gene3D" id="2.40.33.20">
    <property type="entry name" value="PK beta-barrel domain-like"/>
    <property type="match status" value="1"/>
</dbReference>
<sequence>MRQMGSPVGTVRALYRYPVKSTAGEALAAVEVTRRGLRDDRLWAVYTNDGGIASGKRTRRFRPVPGLMQWSSSTAEDGVPLLTGPDGRSYRVDEPAASTALSSALGRELRVQPETTVQHHDETPLHLLTTSSLAALDDLTGAQVDERRFRANIIIDTGPERVFTEDAWIGAELALGPEVLLQLGPGMPRCVMVDQPQAGVDAGAKALKVLGAHHRAELGLQAHVLRTGMLRAGDTVTLHLGSGAA</sequence>
<dbReference type="SUPFAM" id="SSF50800">
    <property type="entry name" value="PK beta-barrel domain-like"/>
    <property type="match status" value="1"/>
</dbReference>
<dbReference type="PROSITE" id="PS51340">
    <property type="entry name" value="MOSC"/>
    <property type="match status" value="1"/>
</dbReference>
<evidence type="ECO:0000313" key="2">
    <source>
        <dbReference type="EMBL" id="MCC3272455.1"/>
    </source>
</evidence>
<name>A0A9X1S8E0_9MICC</name>
<dbReference type="Proteomes" id="UP001155145">
    <property type="component" value="Unassembled WGS sequence"/>
</dbReference>
<dbReference type="InterPro" id="IPR052716">
    <property type="entry name" value="MOSC_domain"/>
</dbReference>
<evidence type="ECO:0000313" key="3">
    <source>
        <dbReference type="EMBL" id="UON91689.1"/>
    </source>
</evidence>
<dbReference type="EMBL" id="CP094984">
    <property type="protein sequence ID" value="UON91689.1"/>
    <property type="molecule type" value="Genomic_DNA"/>
</dbReference>
<gene>
    <name evidence="2" type="ORF">LJ755_06880</name>
    <name evidence="3" type="ORF">MUK71_14035</name>
</gene>
<dbReference type="AlphaFoldDB" id="A0A9X1S8E0"/>
<keyword evidence="4" id="KW-1185">Reference proteome</keyword>
<dbReference type="InterPro" id="IPR005302">
    <property type="entry name" value="MoCF_Sase_C"/>
</dbReference>
<evidence type="ECO:0000313" key="5">
    <source>
        <dbReference type="Proteomes" id="UP001155145"/>
    </source>
</evidence>
<dbReference type="GO" id="GO:0003824">
    <property type="term" value="F:catalytic activity"/>
    <property type="evidence" value="ECO:0007669"/>
    <property type="project" value="InterPro"/>
</dbReference>
<dbReference type="GO" id="GO:0030170">
    <property type="term" value="F:pyridoxal phosphate binding"/>
    <property type="evidence" value="ECO:0007669"/>
    <property type="project" value="InterPro"/>
</dbReference>
<dbReference type="Proteomes" id="UP000829758">
    <property type="component" value="Chromosome"/>
</dbReference>
<reference evidence="2" key="1">
    <citation type="submission" date="2021-10" db="EMBL/GenBank/DDBJ databases">
        <title>Novel species in genus Arthrobacter.</title>
        <authorList>
            <person name="Liu Y."/>
        </authorList>
    </citation>
    <scope>NUCLEOTIDE SEQUENCE</scope>
    <source>
        <strain evidence="4">zg-Y462</strain>
        <strain evidence="2">Zg-Y462</strain>
    </source>
</reference>
<dbReference type="Pfam" id="PF03473">
    <property type="entry name" value="MOSC"/>
    <property type="match status" value="1"/>
</dbReference>
<evidence type="ECO:0000259" key="1">
    <source>
        <dbReference type="PROSITE" id="PS51340"/>
    </source>
</evidence>
<dbReference type="EMBL" id="JAJFZT010000004">
    <property type="protein sequence ID" value="MCC3272455.1"/>
    <property type="molecule type" value="Genomic_DNA"/>
</dbReference>
<dbReference type="GO" id="GO:0030151">
    <property type="term" value="F:molybdenum ion binding"/>
    <property type="evidence" value="ECO:0007669"/>
    <property type="project" value="InterPro"/>
</dbReference>
<evidence type="ECO:0000313" key="4">
    <source>
        <dbReference type="Proteomes" id="UP000829758"/>
    </source>
</evidence>
<dbReference type="Pfam" id="PF03476">
    <property type="entry name" value="MOSC_N"/>
    <property type="match status" value="1"/>
</dbReference>
<dbReference type="InterPro" id="IPR005303">
    <property type="entry name" value="MOCOS_middle"/>
</dbReference>
<accession>A0A9X1S8E0</accession>
<feature type="domain" description="MOSC" evidence="1">
    <location>
        <begin position="90"/>
        <end position="239"/>
    </location>
</feature>